<dbReference type="KEGG" id="ebla:JGUZn3_24070"/>
<dbReference type="Pfam" id="PF00346">
    <property type="entry name" value="Complex1_49kDa"/>
    <property type="match status" value="1"/>
</dbReference>
<organism evidence="3 4">
    <name type="scientific">Entomobacter blattae</name>
    <dbReference type="NCBI Taxonomy" id="2762277"/>
    <lineage>
        <taxon>Bacteria</taxon>
        <taxon>Pseudomonadati</taxon>
        <taxon>Pseudomonadota</taxon>
        <taxon>Alphaproteobacteria</taxon>
        <taxon>Acetobacterales</taxon>
        <taxon>Acetobacteraceae</taxon>
        <taxon>Entomobacter</taxon>
    </lineage>
</organism>
<dbReference type="GO" id="GO:0048038">
    <property type="term" value="F:quinone binding"/>
    <property type="evidence" value="ECO:0007669"/>
    <property type="project" value="InterPro"/>
</dbReference>
<evidence type="ECO:0000259" key="2">
    <source>
        <dbReference type="Pfam" id="PF00346"/>
    </source>
</evidence>
<gene>
    <name evidence="3" type="primary">nuoC</name>
    <name evidence="3" type="ORF">JGUZn3_24070</name>
</gene>
<dbReference type="GO" id="GO:0051287">
    <property type="term" value="F:NAD binding"/>
    <property type="evidence" value="ECO:0007669"/>
    <property type="project" value="InterPro"/>
</dbReference>
<dbReference type="EMBL" id="CP060244">
    <property type="protein sequence ID" value="QNT79607.1"/>
    <property type="molecule type" value="Genomic_DNA"/>
</dbReference>
<dbReference type="PANTHER" id="PTHR43485">
    <property type="entry name" value="HYDROGENASE-4 COMPONENT G"/>
    <property type="match status" value="1"/>
</dbReference>
<sequence>MGEWEKELLSMYLGQEGQHAPNGQLTAIDFVKSCSQRASGRVYYSYEEDFFSHYELNEAQWLEFVDKLAIDTLFFSGLWSDGRQLFTLFLEHGYKPCVVSTDIEGNRFRSLSTARANALIYERLLYDLWGIEGLSGEELTSFVDHNCWKQTHPLKTSSVMVESVFRPVFPKLNKVLSPSLAIMEKGPAIGEMQGPYSTHMVCSYGKVLAAHIQPGYGHRGIASRIVGASIGKSLKVVSRIAASSSVASQLAFVTAVEASQGVRLGERVVLLRVILLELERIRSHLSVLKAVFTQLDVSLLAGYCEKIMENIFRLSAVLTGHRFMMDSIHPLGVKFDIREDPLFHLEEEVKNIRIQAGILKDSYYQSIGVRKALKGKGVIPFSFAIALNLDGCNGRASGRDLDLRRHQLGYSLEWLKPISYREGCVETRVKIRLMELLNACTIIENVVGLLKTDEPELFEMTMPTIAVTAQAEGIGFAEGAYGGVWCWLSIKEEKVENLIWSDPSLLFPQLAEKILEKESCHEASMLLASLGYALSALDM</sequence>
<dbReference type="Proteomes" id="UP000516349">
    <property type="component" value="Chromosome"/>
</dbReference>
<protein>
    <submittedName>
        <fullName evidence="3">NADH-quinone oxidoreductase subunit C/D</fullName>
        <ecNumber evidence="3">1.6.5.11</ecNumber>
    </submittedName>
</protein>
<keyword evidence="4" id="KW-1185">Reference proteome</keyword>
<dbReference type="InterPro" id="IPR052197">
    <property type="entry name" value="ComplexI_49kDa-like"/>
</dbReference>
<proteinExistence type="predicted"/>
<evidence type="ECO:0000313" key="4">
    <source>
        <dbReference type="Proteomes" id="UP000516349"/>
    </source>
</evidence>
<dbReference type="RefSeq" id="WP_203413751.1">
    <property type="nucleotide sequence ID" value="NZ_CP060244.1"/>
</dbReference>
<dbReference type="Gene3D" id="1.10.645.10">
    <property type="entry name" value="Cytochrome-c3 Hydrogenase, chain B"/>
    <property type="match status" value="1"/>
</dbReference>
<dbReference type="AlphaFoldDB" id="A0A7H1NUZ7"/>
<dbReference type="InterPro" id="IPR001135">
    <property type="entry name" value="NADH_Q_OxRdtase_suD"/>
</dbReference>
<feature type="domain" description="NADH-quinone oxidoreductase subunit D" evidence="2">
    <location>
        <begin position="308"/>
        <end position="454"/>
    </location>
</feature>
<dbReference type="SUPFAM" id="SSF143243">
    <property type="entry name" value="Nqo5-like"/>
    <property type="match status" value="1"/>
</dbReference>
<dbReference type="InterPro" id="IPR037232">
    <property type="entry name" value="NADH_quin_OxRdtase_su_C/D-like"/>
</dbReference>
<evidence type="ECO:0000313" key="3">
    <source>
        <dbReference type="EMBL" id="QNT79607.1"/>
    </source>
</evidence>
<dbReference type="SUPFAM" id="SSF56762">
    <property type="entry name" value="HydB/Nqo4-like"/>
    <property type="match status" value="1"/>
</dbReference>
<dbReference type="EC" id="1.6.5.11" evidence="3"/>
<name>A0A7H1NUZ7_9PROT</name>
<accession>A0A7H1NUZ7</accession>
<dbReference type="GO" id="GO:0016651">
    <property type="term" value="F:oxidoreductase activity, acting on NAD(P)H"/>
    <property type="evidence" value="ECO:0007669"/>
    <property type="project" value="InterPro"/>
</dbReference>
<keyword evidence="1 3" id="KW-0560">Oxidoreductase</keyword>
<reference evidence="3 4" key="1">
    <citation type="submission" date="2020-08" db="EMBL/GenBank/DDBJ databases">
        <title>Complete genome sequence of Entomobacter blattae G55GP.</title>
        <authorList>
            <person name="Poehlein A."/>
            <person name="Guzman J."/>
            <person name="Daniel R."/>
            <person name="Vilcinskas A."/>
        </authorList>
    </citation>
    <scope>NUCLEOTIDE SEQUENCE [LARGE SCALE GENOMIC DNA]</scope>
    <source>
        <strain evidence="3 4">G55GP</strain>
    </source>
</reference>
<dbReference type="InterPro" id="IPR029014">
    <property type="entry name" value="NiFe-Hase_large"/>
</dbReference>
<dbReference type="PANTHER" id="PTHR43485:SF1">
    <property type="entry name" value="FORMATE HYDROGENLYASE SUBUNIT 5-RELATED"/>
    <property type="match status" value="1"/>
</dbReference>
<evidence type="ECO:0000256" key="1">
    <source>
        <dbReference type="ARBA" id="ARBA00023002"/>
    </source>
</evidence>